<feature type="domain" description="DUF6630" evidence="1">
    <location>
        <begin position="12"/>
        <end position="123"/>
    </location>
</feature>
<evidence type="ECO:0000313" key="3">
    <source>
        <dbReference type="Proteomes" id="UP001597286"/>
    </source>
</evidence>
<dbReference type="EMBL" id="JBHUFB010000007">
    <property type="protein sequence ID" value="MFD1811603.1"/>
    <property type="molecule type" value="Genomic_DNA"/>
</dbReference>
<sequence length="189" mass="19998">MNELAYFLATAERGFVLDVDDVVDSLIREGVLLQIDWSGEDRPGQVVQFVAGRVEAFGKDRGIVAAVESAAGEADGAGMERGEHVPALLRAVDDALAVAGLALGELRSGDDTYRVGVMRRTRASSRAWGVDRPSPELLYTVVCPCGGMNVWQLPRTEAKPADGECDSCGLNLFDSAGTPIVSMAVENAG</sequence>
<comment type="caution">
    <text evidence="2">The sequence shown here is derived from an EMBL/GenBank/DDBJ whole genome shotgun (WGS) entry which is preliminary data.</text>
</comment>
<gene>
    <name evidence="2" type="ORF">ACFSJG_05210</name>
</gene>
<dbReference type="Pfam" id="PF20335">
    <property type="entry name" value="DUF6630"/>
    <property type="match status" value="1"/>
</dbReference>
<organism evidence="2 3">
    <name type="scientific">Rhodococcus gannanensis</name>
    <dbReference type="NCBI Taxonomy" id="1960308"/>
    <lineage>
        <taxon>Bacteria</taxon>
        <taxon>Bacillati</taxon>
        <taxon>Actinomycetota</taxon>
        <taxon>Actinomycetes</taxon>
        <taxon>Mycobacteriales</taxon>
        <taxon>Nocardiaceae</taxon>
        <taxon>Rhodococcus</taxon>
    </lineage>
</organism>
<evidence type="ECO:0000313" key="2">
    <source>
        <dbReference type="EMBL" id="MFD1811603.1"/>
    </source>
</evidence>
<accession>A0ABW4P0X0</accession>
<dbReference type="InterPro" id="IPR046582">
    <property type="entry name" value="DUF6630"/>
</dbReference>
<protein>
    <recommendedName>
        <fullName evidence="1">DUF6630 domain-containing protein</fullName>
    </recommendedName>
</protein>
<evidence type="ECO:0000259" key="1">
    <source>
        <dbReference type="Pfam" id="PF20335"/>
    </source>
</evidence>
<name>A0ABW4P0X0_9NOCA</name>
<reference evidence="3" key="1">
    <citation type="journal article" date="2019" name="Int. J. Syst. Evol. Microbiol.">
        <title>The Global Catalogue of Microorganisms (GCM) 10K type strain sequencing project: providing services to taxonomists for standard genome sequencing and annotation.</title>
        <authorList>
            <consortium name="The Broad Institute Genomics Platform"/>
            <consortium name="The Broad Institute Genome Sequencing Center for Infectious Disease"/>
            <person name="Wu L."/>
            <person name="Ma J."/>
        </authorList>
    </citation>
    <scope>NUCLEOTIDE SEQUENCE [LARGE SCALE GENOMIC DNA]</scope>
    <source>
        <strain evidence="3">DT72</strain>
    </source>
</reference>
<proteinExistence type="predicted"/>
<dbReference type="RefSeq" id="WP_378484134.1">
    <property type="nucleotide sequence ID" value="NZ_JBHUFB010000007.1"/>
</dbReference>
<keyword evidence="3" id="KW-1185">Reference proteome</keyword>
<dbReference type="Proteomes" id="UP001597286">
    <property type="component" value="Unassembled WGS sequence"/>
</dbReference>